<protein>
    <recommendedName>
        <fullName evidence="4">NfeD-like C-terminal, partner-binding</fullName>
    </recommendedName>
</protein>
<feature type="transmembrane region" description="Helical" evidence="1">
    <location>
        <begin position="107"/>
        <end position="127"/>
    </location>
</feature>
<proteinExistence type="predicted"/>
<gene>
    <name evidence="2" type="ORF">SAMN05444373_103611</name>
</gene>
<keyword evidence="1" id="KW-0472">Membrane</keyword>
<dbReference type="Proteomes" id="UP000324781">
    <property type="component" value="Unassembled WGS sequence"/>
</dbReference>
<feature type="transmembrane region" description="Helical" evidence="1">
    <location>
        <begin position="79"/>
        <end position="101"/>
    </location>
</feature>
<dbReference type="RefSeq" id="WP_149679094.1">
    <property type="nucleotide sequence ID" value="NZ_DAONMB010000010.1"/>
</dbReference>
<keyword evidence="1" id="KW-0812">Transmembrane</keyword>
<name>A0A1M6HWV3_9FIRM</name>
<evidence type="ECO:0000313" key="3">
    <source>
        <dbReference type="Proteomes" id="UP000324781"/>
    </source>
</evidence>
<keyword evidence="1" id="KW-1133">Transmembrane helix</keyword>
<dbReference type="AlphaFoldDB" id="A0A1M6HWV3"/>
<dbReference type="Gene3D" id="2.40.50.140">
    <property type="entry name" value="Nucleic acid-binding proteins"/>
    <property type="match status" value="1"/>
</dbReference>
<dbReference type="InterPro" id="IPR012340">
    <property type="entry name" value="NA-bd_OB-fold"/>
</dbReference>
<evidence type="ECO:0000256" key="1">
    <source>
        <dbReference type="SAM" id="Phobius"/>
    </source>
</evidence>
<reference evidence="2 3" key="1">
    <citation type="submission" date="2016-11" db="EMBL/GenBank/DDBJ databases">
        <authorList>
            <person name="Varghese N."/>
            <person name="Submissions S."/>
        </authorList>
    </citation>
    <scope>NUCLEOTIDE SEQUENCE [LARGE SCALE GENOMIC DNA]</scope>
    <source>
        <strain evidence="2 3">DSM 19027</strain>
    </source>
</reference>
<feature type="transmembrane region" description="Helical" evidence="1">
    <location>
        <begin position="12"/>
        <end position="35"/>
    </location>
</feature>
<dbReference type="EMBL" id="FQZP01000036">
    <property type="protein sequence ID" value="SHJ26643.1"/>
    <property type="molecule type" value="Genomic_DNA"/>
</dbReference>
<dbReference type="OrthoDB" id="189831at2"/>
<evidence type="ECO:0000313" key="2">
    <source>
        <dbReference type="EMBL" id="SHJ26643.1"/>
    </source>
</evidence>
<accession>A0A1M6HWV3</accession>
<sequence>MVDWWNGLSTLQQLFACFAIPATLVLVIQIILFIIGLSDGDGDADVSHDVADGDGAGADAADHVGDLTHSHDVAEVRLFTLRSIVAFFAVGGWTGVVLAGLELPLPAVIVFALMAGWAALYFVTWSIRMALRLQYSGNIDVSNAIGKVGEVYMTIPAANRGYGKINVMVQERFCEFEATTSADRDLKTGESVFVTGITEDNVLTVIPNDEVSTH</sequence>
<keyword evidence="3" id="KW-1185">Reference proteome</keyword>
<evidence type="ECO:0008006" key="4">
    <source>
        <dbReference type="Google" id="ProtNLM"/>
    </source>
</evidence>
<organism evidence="2 3">
    <name type="scientific">Thermoclostridium caenicola</name>
    <dbReference type="NCBI Taxonomy" id="659425"/>
    <lineage>
        <taxon>Bacteria</taxon>
        <taxon>Bacillati</taxon>
        <taxon>Bacillota</taxon>
        <taxon>Clostridia</taxon>
        <taxon>Eubacteriales</taxon>
        <taxon>Oscillospiraceae</taxon>
        <taxon>Thermoclostridium</taxon>
    </lineage>
</organism>